<dbReference type="AlphaFoldDB" id="A0A1W1UH97"/>
<evidence type="ECO:0000256" key="9">
    <source>
        <dbReference type="ARBA" id="ARBA00019357"/>
    </source>
</evidence>
<dbReference type="Proteomes" id="UP000192408">
    <property type="component" value="Unassembled WGS sequence"/>
</dbReference>
<evidence type="ECO:0000256" key="7">
    <source>
        <dbReference type="ARBA" id="ARBA00013023"/>
    </source>
</evidence>
<keyword evidence="11" id="KW-0479">Metal-binding</keyword>
<evidence type="ECO:0000259" key="25">
    <source>
        <dbReference type="Pfam" id="PF08245"/>
    </source>
</evidence>
<dbReference type="FunFam" id="3.40.1190.10:FF:000004">
    <property type="entry name" value="Dihydrofolate synthase/folylpolyglutamate synthase"/>
    <property type="match status" value="1"/>
</dbReference>
<comment type="pathway">
    <text evidence="3">Cofactor biosynthesis; tetrahydrofolate biosynthesis; 7,8-dihydrofolate from 2-amino-4-hydroxy-6-hydroxymethyl-7,8-dihydropteridine diphosphate and 4-aminobenzoate: step 2/2.</text>
</comment>
<evidence type="ECO:0000256" key="3">
    <source>
        <dbReference type="ARBA" id="ARBA00004799"/>
    </source>
</evidence>
<evidence type="ECO:0000256" key="23">
    <source>
        <dbReference type="PIRNR" id="PIRNR001563"/>
    </source>
</evidence>
<evidence type="ECO:0000256" key="19">
    <source>
        <dbReference type="ARBA" id="ARBA00047493"/>
    </source>
</evidence>
<dbReference type="Gene3D" id="3.90.190.20">
    <property type="entry name" value="Mur ligase, C-terminal domain"/>
    <property type="match status" value="1"/>
</dbReference>
<evidence type="ECO:0000256" key="20">
    <source>
        <dbReference type="ARBA" id="ARBA00047808"/>
    </source>
</evidence>
<dbReference type="GO" id="GO:0046656">
    <property type="term" value="P:folic acid biosynthetic process"/>
    <property type="evidence" value="ECO:0007669"/>
    <property type="project" value="UniProtKB-KW"/>
</dbReference>
<dbReference type="NCBIfam" id="TIGR01499">
    <property type="entry name" value="folC"/>
    <property type="match status" value="1"/>
</dbReference>
<evidence type="ECO:0000256" key="11">
    <source>
        <dbReference type="ARBA" id="ARBA00022723"/>
    </source>
</evidence>
<evidence type="ECO:0000256" key="18">
    <source>
        <dbReference type="ARBA" id="ARBA00032510"/>
    </source>
</evidence>
<evidence type="ECO:0000313" key="26">
    <source>
        <dbReference type="EMBL" id="SMB80475.1"/>
    </source>
</evidence>
<accession>A0A1W1UH97</accession>
<dbReference type="SUPFAM" id="SSF53623">
    <property type="entry name" value="MurD-like peptide ligases, catalytic domain"/>
    <property type="match status" value="1"/>
</dbReference>
<dbReference type="GO" id="GO:0008841">
    <property type="term" value="F:dihydrofolate synthase activity"/>
    <property type="evidence" value="ECO:0007669"/>
    <property type="project" value="UniProtKB-EC"/>
</dbReference>
<organism evidence="26 27">
    <name type="scientific">Pasteurella testudinis DSM 23072</name>
    <dbReference type="NCBI Taxonomy" id="1122938"/>
    <lineage>
        <taxon>Bacteria</taxon>
        <taxon>Pseudomonadati</taxon>
        <taxon>Pseudomonadota</taxon>
        <taxon>Gammaproteobacteria</taxon>
        <taxon>Pasteurellales</taxon>
        <taxon>Pasteurellaceae</taxon>
        <taxon>Pasteurella</taxon>
    </lineage>
</organism>
<evidence type="ECO:0000313" key="27">
    <source>
        <dbReference type="Proteomes" id="UP000192408"/>
    </source>
</evidence>
<reference evidence="27" key="1">
    <citation type="submission" date="2017-04" db="EMBL/GenBank/DDBJ databases">
        <authorList>
            <person name="Varghese N."/>
            <person name="Submissions S."/>
        </authorList>
    </citation>
    <scope>NUCLEOTIDE SEQUENCE [LARGE SCALE GENOMIC DNA]</scope>
    <source>
        <strain evidence="27">DSM 23072</strain>
    </source>
</reference>
<evidence type="ECO:0000256" key="10">
    <source>
        <dbReference type="ARBA" id="ARBA00022598"/>
    </source>
</evidence>
<evidence type="ECO:0000256" key="15">
    <source>
        <dbReference type="ARBA" id="ARBA00022909"/>
    </source>
</evidence>
<evidence type="ECO:0000256" key="17">
    <source>
        <dbReference type="ARBA" id="ARBA00030592"/>
    </source>
</evidence>
<dbReference type="PIRSF" id="PIRSF001563">
    <property type="entry name" value="Folylpolyglu_synth"/>
    <property type="match status" value="1"/>
</dbReference>
<dbReference type="InterPro" id="IPR001645">
    <property type="entry name" value="Folylpolyglutamate_synth"/>
</dbReference>
<dbReference type="InterPro" id="IPR004101">
    <property type="entry name" value="Mur_ligase_C"/>
</dbReference>
<dbReference type="InterPro" id="IPR036615">
    <property type="entry name" value="Mur_ligase_C_dom_sf"/>
</dbReference>
<dbReference type="Gene3D" id="3.40.1190.10">
    <property type="entry name" value="Mur-like, catalytic domain"/>
    <property type="match status" value="1"/>
</dbReference>
<comment type="similarity">
    <text evidence="5 23">Belongs to the folylpolyglutamate synthase family.</text>
</comment>
<evidence type="ECO:0000256" key="22">
    <source>
        <dbReference type="ARBA" id="ARBA00049161"/>
    </source>
</evidence>
<comment type="catalytic activity">
    <reaction evidence="20">
        <text>10-formyltetrahydrofolyl-(gamma-L-Glu)(n) + L-glutamate + ATP = 10-formyltetrahydrofolyl-(gamma-L-Glu)(n+1) + ADP + phosphate + H(+)</text>
        <dbReference type="Rhea" id="RHEA:51904"/>
        <dbReference type="Rhea" id="RHEA-COMP:13088"/>
        <dbReference type="Rhea" id="RHEA-COMP:14300"/>
        <dbReference type="ChEBI" id="CHEBI:15378"/>
        <dbReference type="ChEBI" id="CHEBI:29985"/>
        <dbReference type="ChEBI" id="CHEBI:30616"/>
        <dbReference type="ChEBI" id="CHEBI:43474"/>
        <dbReference type="ChEBI" id="CHEBI:134413"/>
        <dbReference type="ChEBI" id="CHEBI:456216"/>
        <dbReference type="EC" id="6.3.2.17"/>
    </reaction>
</comment>
<evidence type="ECO:0000256" key="13">
    <source>
        <dbReference type="ARBA" id="ARBA00022840"/>
    </source>
</evidence>
<evidence type="ECO:0000256" key="1">
    <source>
        <dbReference type="ARBA" id="ARBA00001946"/>
    </source>
</evidence>
<evidence type="ECO:0000256" key="6">
    <source>
        <dbReference type="ARBA" id="ARBA00011245"/>
    </source>
</evidence>
<dbReference type="InterPro" id="IPR036565">
    <property type="entry name" value="Mur-like_cat_sf"/>
</dbReference>
<evidence type="ECO:0000256" key="4">
    <source>
        <dbReference type="ARBA" id="ARBA00005150"/>
    </source>
</evidence>
<keyword evidence="13 23" id="KW-0067">ATP-binding</keyword>
<dbReference type="PROSITE" id="PS01012">
    <property type="entry name" value="FOLYLPOLYGLU_SYNT_2"/>
    <property type="match status" value="1"/>
</dbReference>
<dbReference type="EMBL" id="FWWV01000003">
    <property type="protein sequence ID" value="SMB80475.1"/>
    <property type="molecule type" value="Genomic_DNA"/>
</dbReference>
<keyword evidence="27" id="KW-1185">Reference proteome</keyword>
<evidence type="ECO:0000256" key="8">
    <source>
        <dbReference type="ARBA" id="ARBA00013025"/>
    </source>
</evidence>
<evidence type="ECO:0000256" key="2">
    <source>
        <dbReference type="ARBA" id="ARBA00002714"/>
    </source>
</evidence>
<feature type="domain" description="Mur ligase C-terminal" evidence="24">
    <location>
        <begin position="319"/>
        <end position="442"/>
    </location>
</feature>
<comment type="catalytic activity">
    <reaction evidence="22">
        <text>7,8-dihydropteroate + L-glutamate + ATP = 7,8-dihydrofolate + ADP + phosphate + H(+)</text>
        <dbReference type="Rhea" id="RHEA:23584"/>
        <dbReference type="ChEBI" id="CHEBI:15378"/>
        <dbReference type="ChEBI" id="CHEBI:17839"/>
        <dbReference type="ChEBI" id="CHEBI:29985"/>
        <dbReference type="ChEBI" id="CHEBI:30616"/>
        <dbReference type="ChEBI" id="CHEBI:43474"/>
        <dbReference type="ChEBI" id="CHEBI:57451"/>
        <dbReference type="ChEBI" id="CHEBI:456216"/>
        <dbReference type="EC" id="6.3.2.12"/>
    </reaction>
</comment>
<dbReference type="NCBIfam" id="NF008101">
    <property type="entry name" value="PRK10846.1"/>
    <property type="match status" value="1"/>
</dbReference>
<comment type="subunit">
    <text evidence="6">Monomer.</text>
</comment>
<dbReference type="PANTHER" id="PTHR11136">
    <property type="entry name" value="FOLYLPOLYGLUTAMATE SYNTHASE-RELATED"/>
    <property type="match status" value="1"/>
</dbReference>
<dbReference type="InterPro" id="IPR013221">
    <property type="entry name" value="Mur_ligase_cen"/>
</dbReference>
<dbReference type="GO" id="GO:0046872">
    <property type="term" value="F:metal ion binding"/>
    <property type="evidence" value="ECO:0007669"/>
    <property type="project" value="UniProtKB-KW"/>
</dbReference>
<keyword evidence="14" id="KW-0460">Magnesium</keyword>
<evidence type="ECO:0000259" key="24">
    <source>
        <dbReference type="Pfam" id="PF02875"/>
    </source>
</evidence>
<evidence type="ECO:0000256" key="5">
    <source>
        <dbReference type="ARBA" id="ARBA00008276"/>
    </source>
</evidence>
<dbReference type="EC" id="6.3.2.17" evidence="8"/>
<sequence length="462" mass="51449">MVMTTSLQATSPLEKWLCYIEQSHGKIIDMGLERVKRVAAELALLQPAPFVITVGGTNGKGTTCRLLEMLLLNAGYRVGVYSSPHLLRYNERVRIQNQELPDSAHSAAFYFLDQHKSESLSYFEFSTLSALYLFKQAQLDVVILEVGLGGRLDATNIVDSDISVITSIDIDHVDYLGDNREQIGYEKAGIFRAGKRAVIGEPDLPLSVIEHAAQIGCELFRRDKEWSYSEQAQSWQWQSHSEKNIDKSAVWQHLPLPQIPLANAATALAVCACLPFRISADTVLKTLTEVELSGRFQTIQPSQLQILAARWQLPLAKFPQVIVDVGHNPHAARYLAQKLRQLKTQAGKLQRHLKVTAVFAMLKDKDAGHVVEPLAGLIDQWHFATLDCYRGQRGEQLQSAVADYLTPPQQQTAKTASSVTLAVKTALSEMQQDELLLIFGSFFTVAEFLALLAEQNVKRKAV</sequence>
<comment type="cofactor">
    <cofactor evidence="1">
        <name>Mg(2+)</name>
        <dbReference type="ChEBI" id="CHEBI:18420"/>
    </cofactor>
</comment>
<gene>
    <name evidence="26" type="ORF">SAMN05660772_01635</name>
</gene>
<dbReference type="UniPathway" id="UPA00077">
    <property type="reaction ID" value="UER00157"/>
</dbReference>
<protein>
    <recommendedName>
        <fullName evidence="9">Dihydrofolate synthase/folylpolyglutamate synthase</fullName>
        <ecNumber evidence="7">6.3.2.12</ecNumber>
        <ecNumber evidence="8">6.3.2.17</ecNumber>
    </recommendedName>
    <alternativeName>
        <fullName evidence="18">Folylpoly-gamma-glutamate synthetase-dihydrofolate synthetase</fullName>
    </alternativeName>
    <alternativeName>
        <fullName evidence="16">Folylpolyglutamate synthetase</fullName>
    </alternativeName>
    <alternativeName>
        <fullName evidence="17">Tetrahydrofolylpolyglutamate synthase</fullName>
    </alternativeName>
</protein>
<dbReference type="Pfam" id="PF02875">
    <property type="entry name" value="Mur_ligase_C"/>
    <property type="match status" value="1"/>
</dbReference>
<keyword evidence="10 23" id="KW-0436">Ligase</keyword>
<comment type="function">
    <text evidence="2">Functions in two distinct reactions of the de novo folate biosynthetic pathway. Catalyzes the addition of a glutamate residue to dihydropteroate (7,8-dihydropteroate or H2Pte) to form dihydrofolate (7,8-dihydrofolate monoglutamate or H2Pte-Glu). Also catalyzes successive additions of L-glutamate to tetrahydrofolate or 10-formyltetrahydrofolate or 5,10-methylenetetrahydrofolate, leading to folylpolyglutamate derivatives.</text>
</comment>
<comment type="pathway">
    <text evidence="4">Cofactor biosynthesis; tetrahydrofolylpolyglutamate biosynthesis.</text>
</comment>
<dbReference type="Pfam" id="PF08245">
    <property type="entry name" value="Mur_ligase_M"/>
    <property type="match status" value="1"/>
</dbReference>
<dbReference type="GO" id="GO:0005524">
    <property type="term" value="F:ATP binding"/>
    <property type="evidence" value="ECO:0007669"/>
    <property type="project" value="UniProtKB-KW"/>
</dbReference>
<dbReference type="STRING" id="1122938.SAMN05660772_01635"/>
<evidence type="ECO:0000256" key="16">
    <source>
        <dbReference type="ARBA" id="ARBA00030048"/>
    </source>
</evidence>
<name>A0A1W1UH97_9PAST</name>
<comment type="catalytic activity">
    <reaction evidence="21">
        <text>(6R)-5,10-methylenetetrahydrofolyl-(gamma-L-Glu)(n) + L-glutamate + ATP = (6R)-5,10-methylenetetrahydrofolyl-(gamma-L-Glu)(n+1) + ADP + phosphate + H(+)</text>
        <dbReference type="Rhea" id="RHEA:51912"/>
        <dbReference type="Rhea" id="RHEA-COMP:13257"/>
        <dbReference type="Rhea" id="RHEA-COMP:13258"/>
        <dbReference type="ChEBI" id="CHEBI:15378"/>
        <dbReference type="ChEBI" id="CHEBI:29985"/>
        <dbReference type="ChEBI" id="CHEBI:30616"/>
        <dbReference type="ChEBI" id="CHEBI:43474"/>
        <dbReference type="ChEBI" id="CHEBI:136572"/>
        <dbReference type="ChEBI" id="CHEBI:456216"/>
        <dbReference type="EC" id="6.3.2.17"/>
    </reaction>
</comment>
<dbReference type="GO" id="GO:0046654">
    <property type="term" value="P:tetrahydrofolate biosynthetic process"/>
    <property type="evidence" value="ECO:0007669"/>
    <property type="project" value="UniProtKB-UniPathway"/>
</dbReference>
<evidence type="ECO:0000256" key="12">
    <source>
        <dbReference type="ARBA" id="ARBA00022741"/>
    </source>
</evidence>
<evidence type="ECO:0000256" key="21">
    <source>
        <dbReference type="ARBA" id="ARBA00049035"/>
    </source>
</evidence>
<dbReference type="GO" id="GO:0005737">
    <property type="term" value="C:cytoplasm"/>
    <property type="evidence" value="ECO:0007669"/>
    <property type="project" value="TreeGrafter"/>
</dbReference>
<dbReference type="PANTHER" id="PTHR11136:SF0">
    <property type="entry name" value="DIHYDROFOLATE SYNTHETASE-RELATED"/>
    <property type="match status" value="1"/>
</dbReference>
<dbReference type="EC" id="6.3.2.12" evidence="7"/>
<dbReference type="PROSITE" id="PS01011">
    <property type="entry name" value="FOLYLPOLYGLU_SYNT_1"/>
    <property type="match status" value="1"/>
</dbReference>
<dbReference type="InterPro" id="IPR018109">
    <property type="entry name" value="Folylpolyglutamate_synth_CS"/>
</dbReference>
<feature type="domain" description="Mur ligase central" evidence="25">
    <location>
        <begin position="54"/>
        <end position="228"/>
    </location>
</feature>
<keyword evidence="12 23" id="KW-0547">Nucleotide-binding</keyword>
<proteinExistence type="inferred from homology"/>
<comment type="catalytic activity">
    <reaction evidence="19">
        <text>(6S)-5,6,7,8-tetrahydrofolyl-(gamma-L-Glu)(n) + L-glutamate + ATP = (6S)-5,6,7,8-tetrahydrofolyl-(gamma-L-Glu)(n+1) + ADP + phosphate + H(+)</text>
        <dbReference type="Rhea" id="RHEA:10580"/>
        <dbReference type="Rhea" id="RHEA-COMP:14738"/>
        <dbReference type="Rhea" id="RHEA-COMP:14740"/>
        <dbReference type="ChEBI" id="CHEBI:15378"/>
        <dbReference type="ChEBI" id="CHEBI:29985"/>
        <dbReference type="ChEBI" id="CHEBI:30616"/>
        <dbReference type="ChEBI" id="CHEBI:43474"/>
        <dbReference type="ChEBI" id="CHEBI:141005"/>
        <dbReference type="ChEBI" id="CHEBI:456216"/>
        <dbReference type="EC" id="6.3.2.17"/>
    </reaction>
</comment>
<dbReference type="SUPFAM" id="SSF53244">
    <property type="entry name" value="MurD-like peptide ligases, peptide-binding domain"/>
    <property type="match status" value="1"/>
</dbReference>
<keyword evidence="15" id="KW-0289">Folate biosynthesis</keyword>
<evidence type="ECO:0000256" key="14">
    <source>
        <dbReference type="ARBA" id="ARBA00022842"/>
    </source>
</evidence>
<dbReference type="GO" id="GO:0004326">
    <property type="term" value="F:tetrahydrofolylpolyglutamate synthase activity"/>
    <property type="evidence" value="ECO:0007669"/>
    <property type="project" value="UniProtKB-EC"/>
</dbReference>